<accession>A0AAV4T6L9</accession>
<keyword evidence="2" id="KW-1185">Reference proteome</keyword>
<protein>
    <submittedName>
        <fullName evidence="1">Uncharacterized protein</fullName>
    </submittedName>
</protein>
<evidence type="ECO:0000313" key="1">
    <source>
        <dbReference type="EMBL" id="GIY40966.1"/>
    </source>
</evidence>
<proteinExistence type="predicted"/>
<comment type="caution">
    <text evidence="1">The sequence shown here is derived from an EMBL/GenBank/DDBJ whole genome shotgun (WGS) entry which is preliminary data.</text>
</comment>
<gene>
    <name evidence="1" type="ORF">CDAR_168361</name>
</gene>
<evidence type="ECO:0000313" key="2">
    <source>
        <dbReference type="Proteomes" id="UP001054837"/>
    </source>
</evidence>
<sequence>MRSGRRKRTVSKRWLLSSIYGRFGIIATVGSFPATSRELTLATVAGAYNAAPATDKNEEKNNLLQVPFPYLAVPKDKQTICGAAPSAERERAHELTICKAGRTCLICELPRR</sequence>
<dbReference type="EMBL" id="BPLQ01009022">
    <property type="protein sequence ID" value="GIY40966.1"/>
    <property type="molecule type" value="Genomic_DNA"/>
</dbReference>
<name>A0AAV4T6L9_9ARAC</name>
<organism evidence="1 2">
    <name type="scientific">Caerostris darwini</name>
    <dbReference type="NCBI Taxonomy" id="1538125"/>
    <lineage>
        <taxon>Eukaryota</taxon>
        <taxon>Metazoa</taxon>
        <taxon>Ecdysozoa</taxon>
        <taxon>Arthropoda</taxon>
        <taxon>Chelicerata</taxon>
        <taxon>Arachnida</taxon>
        <taxon>Araneae</taxon>
        <taxon>Araneomorphae</taxon>
        <taxon>Entelegynae</taxon>
        <taxon>Araneoidea</taxon>
        <taxon>Araneidae</taxon>
        <taxon>Caerostris</taxon>
    </lineage>
</organism>
<dbReference type="Proteomes" id="UP001054837">
    <property type="component" value="Unassembled WGS sequence"/>
</dbReference>
<dbReference type="AlphaFoldDB" id="A0AAV4T6L9"/>
<reference evidence="1 2" key="1">
    <citation type="submission" date="2021-06" db="EMBL/GenBank/DDBJ databases">
        <title>Caerostris darwini draft genome.</title>
        <authorList>
            <person name="Kono N."/>
            <person name="Arakawa K."/>
        </authorList>
    </citation>
    <scope>NUCLEOTIDE SEQUENCE [LARGE SCALE GENOMIC DNA]</scope>
</reference>